<evidence type="ECO:0000256" key="6">
    <source>
        <dbReference type="ARBA" id="ARBA00030788"/>
    </source>
</evidence>
<keyword evidence="5" id="KW-0611">Plant defense</keyword>
<name>A0A8H5M3H1_9AGAR</name>
<organism evidence="8 9">
    <name type="scientific">Collybiopsis confluens</name>
    <dbReference type="NCBI Taxonomy" id="2823264"/>
    <lineage>
        <taxon>Eukaryota</taxon>
        <taxon>Fungi</taxon>
        <taxon>Dikarya</taxon>
        <taxon>Basidiomycota</taxon>
        <taxon>Agaricomycotina</taxon>
        <taxon>Agaricomycetes</taxon>
        <taxon>Agaricomycetidae</taxon>
        <taxon>Agaricales</taxon>
        <taxon>Marasmiineae</taxon>
        <taxon>Omphalotaceae</taxon>
        <taxon>Collybiopsis</taxon>
    </lineage>
</organism>
<reference evidence="8 9" key="1">
    <citation type="journal article" date="2020" name="ISME J.">
        <title>Uncovering the hidden diversity of litter-decomposition mechanisms in mushroom-forming fungi.</title>
        <authorList>
            <person name="Floudas D."/>
            <person name="Bentzer J."/>
            <person name="Ahren D."/>
            <person name="Johansson T."/>
            <person name="Persson P."/>
            <person name="Tunlid A."/>
        </authorList>
    </citation>
    <scope>NUCLEOTIDE SEQUENCE [LARGE SCALE GENOMIC DNA]</scope>
    <source>
        <strain evidence="8 9">CBS 406.79</strain>
    </source>
</reference>
<dbReference type="GO" id="GO:0006952">
    <property type="term" value="P:defense response"/>
    <property type="evidence" value="ECO:0007669"/>
    <property type="project" value="UniProtKB-KW"/>
</dbReference>
<proteinExistence type="inferred from homology"/>
<evidence type="ECO:0000259" key="7">
    <source>
        <dbReference type="Pfam" id="PF20241"/>
    </source>
</evidence>
<evidence type="ECO:0000256" key="1">
    <source>
        <dbReference type="ARBA" id="ARBA00000237"/>
    </source>
</evidence>
<dbReference type="Proteomes" id="UP000518752">
    <property type="component" value="Unassembled WGS sequence"/>
</dbReference>
<dbReference type="InterPro" id="IPR016138">
    <property type="entry name" value="Ribosome_inactivat_prot_sub1"/>
</dbReference>
<dbReference type="PANTHER" id="PTHR33453">
    <property type="match status" value="1"/>
</dbReference>
<dbReference type="OrthoDB" id="4927890at2759"/>
<keyword evidence="9" id="KW-1185">Reference proteome</keyword>
<dbReference type="InterPro" id="IPR017989">
    <property type="entry name" value="Ribosome_inactivat_1/2"/>
</dbReference>
<dbReference type="InterPro" id="IPR036041">
    <property type="entry name" value="Ribosome-inact_prot_sf"/>
</dbReference>
<evidence type="ECO:0000256" key="3">
    <source>
        <dbReference type="ARBA" id="ARBA00012001"/>
    </source>
</evidence>
<comment type="similarity">
    <text evidence="2">Belongs to the ribosome-inactivating protein family. Type 1 RIP subfamily.</text>
</comment>
<dbReference type="EMBL" id="JAACJN010000070">
    <property type="protein sequence ID" value="KAF5379299.1"/>
    <property type="molecule type" value="Genomic_DNA"/>
</dbReference>
<feature type="domain" description="DUF6598" evidence="7">
    <location>
        <begin position="246"/>
        <end position="469"/>
    </location>
</feature>
<evidence type="ECO:0000313" key="8">
    <source>
        <dbReference type="EMBL" id="KAF5379299.1"/>
    </source>
</evidence>
<dbReference type="GO" id="GO:0030598">
    <property type="term" value="F:rRNA N-glycosylase activity"/>
    <property type="evidence" value="ECO:0007669"/>
    <property type="project" value="UniProtKB-EC"/>
</dbReference>
<evidence type="ECO:0000256" key="4">
    <source>
        <dbReference type="ARBA" id="ARBA00022801"/>
    </source>
</evidence>
<dbReference type="InterPro" id="IPR001574">
    <property type="entry name" value="Ribosome_inactivat_prot"/>
</dbReference>
<dbReference type="InterPro" id="IPR046533">
    <property type="entry name" value="DUF6598"/>
</dbReference>
<dbReference type="AlphaFoldDB" id="A0A8H5M3H1"/>
<sequence length="472" mass="51971">MTNIPTAFDFDDGEDVYNTFIEALRNGLAAGNRVQGVPILPAQQGAPQTFDLNLTADGSTVRVRFRRDNLYLIGYQANNIWYEVAHETGGTHLIGGSTFLPFQGNYNLLARPSAADRNLRDVPLSVGAVNEAIRALAQNNPITGTGEQRRAVARAIFTLAVVISEATSFACLWSRIRFMNVQRSPESQLPGHDLTSLACHPSLISLQPSARWYHALVRWERTGHSLTRRSITDAALATSFIKGQPLLEIFYVTVNNIDDENPGDLFGSIRVTDSAGTVTIWNRGSRDWIEIKPGGRILLEGPSRPLYAADLWSIDLDLWDHDQDASPNDPIAQGTISFNPYGSVTVSYVVIADALYAEISVILINGDGENPADVYGNISADGGYGVSELFRKSSEEYREVKPGSPIPLSKTVVAVPTKNTLRINANLWDYDTIGFDDEITKGSADFQPLYKQSAKKRISGKYGEIEVRVMWM</sequence>
<dbReference type="Pfam" id="PF20241">
    <property type="entry name" value="DUF6598"/>
    <property type="match status" value="1"/>
</dbReference>
<accession>A0A8H5M3H1</accession>
<dbReference type="Gene3D" id="3.40.420.10">
    <property type="entry name" value="Ricin (A subunit), domain 1"/>
    <property type="match status" value="1"/>
</dbReference>
<dbReference type="SUPFAM" id="SSF56371">
    <property type="entry name" value="Ribosome inactivating proteins (RIP)"/>
    <property type="match status" value="1"/>
</dbReference>
<comment type="caution">
    <text evidence="8">The sequence shown here is derived from an EMBL/GenBank/DDBJ whole genome shotgun (WGS) entry which is preliminary data.</text>
</comment>
<dbReference type="Pfam" id="PF00161">
    <property type="entry name" value="RIP"/>
    <property type="match status" value="1"/>
</dbReference>
<evidence type="ECO:0000313" key="9">
    <source>
        <dbReference type="Proteomes" id="UP000518752"/>
    </source>
</evidence>
<dbReference type="PANTHER" id="PTHR33453:SF9">
    <property type="entry name" value="ALBUMIN B-32"/>
    <property type="match status" value="1"/>
</dbReference>
<dbReference type="GO" id="GO:0017148">
    <property type="term" value="P:negative regulation of translation"/>
    <property type="evidence" value="ECO:0007669"/>
    <property type="project" value="InterPro"/>
</dbReference>
<comment type="catalytic activity">
    <reaction evidence="1">
        <text>Endohydrolysis of the N-glycosidic bond at one specific adenosine on the 28S rRNA.</text>
        <dbReference type="EC" id="3.2.2.22"/>
    </reaction>
</comment>
<protein>
    <recommendedName>
        <fullName evidence="3">rRNA N-glycosylase</fullName>
        <ecNumber evidence="3">3.2.2.22</ecNumber>
    </recommendedName>
    <alternativeName>
        <fullName evidence="6">rRNA N-glycosidase</fullName>
    </alternativeName>
</protein>
<evidence type="ECO:0000256" key="5">
    <source>
        <dbReference type="ARBA" id="ARBA00022821"/>
    </source>
</evidence>
<keyword evidence="4" id="KW-0378">Hydrolase</keyword>
<evidence type="ECO:0000256" key="2">
    <source>
        <dbReference type="ARBA" id="ARBA00008544"/>
    </source>
</evidence>
<dbReference type="EC" id="3.2.2.22" evidence="3"/>
<dbReference type="PRINTS" id="PR00396">
    <property type="entry name" value="SHIGARICIN"/>
</dbReference>
<gene>
    <name evidence="8" type="ORF">D9757_007644</name>
</gene>